<organism evidence="1 2">
    <name type="scientific">Candidatus Argoarchaeum ethanivorans</name>
    <dbReference type="NCBI Taxonomy" id="2608793"/>
    <lineage>
        <taxon>Archaea</taxon>
        <taxon>Methanobacteriati</taxon>
        <taxon>Methanobacteriota</taxon>
        <taxon>Stenosarchaea group</taxon>
        <taxon>Methanomicrobia</taxon>
        <taxon>Methanosarcinales</taxon>
        <taxon>Methanosarcinales incertae sedis</taxon>
        <taxon>GOM Arc I cluster</taxon>
        <taxon>Candidatus Argoarchaeum</taxon>
    </lineage>
</organism>
<evidence type="ECO:0000313" key="2">
    <source>
        <dbReference type="Proteomes" id="UP000603056"/>
    </source>
</evidence>
<comment type="caution">
    <text evidence="1">The sequence shown here is derived from an EMBL/GenBank/DDBJ whole genome shotgun (WGS) entry which is preliminary data.</text>
</comment>
<dbReference type="AlphaFoldDB" id="A0A811THH5"/>
<evidence type="ECO:0000313" key="1">
    <source>
        <dbReference type="EMBL" id="CAD6494235.1"/>
    </source>
</evidence>
<name>A0A811THH5_9EURY</name>
<gene>
    <name evidence="1" type="ORF">FFODKBPE_00655</name>
</gene>
<accession>A0A811THH5</accession>
<dbReference type="EMBL" id="CAJHIP010000053">
    <property type="protein sequence ID" value="CAD6494235.1"/>
    <property type="molecule type" value="Genomic_DNA"/>
</dbReference>
<dbReference type="Proteomes" id="UP000603056">
    <property type="component" value="Unassembled WGS sequence"/>
</dbReference>
<protein>
    <submittedName>
        <fullName evidence="1">Uncharacterized protein</fullName>
    </submittedName>
</protein>
<reference evidence="1" key="1">
    <citation type="submission" date="2020-10" db="EMBL/GenBank/DDBJ databases">
        <authorList>
            <person name="Hahn C.J."/>
            <person name="Laso-Perez R."/>
            <person name="Vulcano F."/>
            <person name="Vaziourakis K.-M."/>
            <person name="Stokke R."/>
            <person name="Steen I.H."/>
            <person name="Teske A."/>
            <person name="Boetius A."/>
            <person name="Liebeke M."/>
            <person name="Amann R."/>
            <person name="Knittel K."/>
        </authorList>
    </citation>
    <scope>NUCLEOTIDE SEQUENCE</scope>
    <source>
        <strain evidence="1">Gfbio:e3339647-f889-4370-9287-4fb5cb688e4c:AG394J04_GoMArc1</strain>
    </source>
</reference>
<proteinExistence type="predicted"/>
<sequence>MLQEITAAWLDMQESSWNNIIGDVLFFGIWVRDLIQEKNEGEHAMIEVRPGYVRNHSAETGCPDFDPEHNGFFVLSHHFSCEYKEEECNHKYSNADFN</sequence>